<dbReference type="Proteomes" id="UP001234989">
    <property type="component" value="Chromosome 10"/>
</dbReference>
<sequence length="90" mass="9809">MLHLFLLVAGSRLTIIVNFPWWILAAEMGLDLTVWDEQNGGTNIVVGDETLSGEDPFTTTPQTTDVAATRVSSTTTPSILQILLLQILLL</sequence>
<dbReference type="AlphaFoldDB" id="A0AAF0UNQ9"/>
<reference evidence="1" key="1">
    <citation type="submission" date="2023-08" db="EMBL/GenBank/DDBJ databases">
        <title>A de novo genome assembly of Solanum verrucosum Schlechtendal, a Mexican diploid species geographically isolated from the other diploid A-genome species in potato relatives.</title>
        <authorList>
            <person name="Hosaka K."/>
        </authorList>
    </citation>
    <scope>NUCLEOTIDE SEQUENCE</scope>
    <source>
        <tissue evidence="1">Young leaves</tissue>
    </source>
</reference>
<keyword evidence="2" id="KW-1185">Reference proteome</keyword>
<organism evidence="1 2">
    <name type="scientific">Solanum verrucosum</name>
    <dbReference type="NCBI Taxonomy" id="315347"/>
    <lineage>
        <taxon>Eukaryota</taxon>
        <taxon>Viridiplantae</taxon>
        <taxon>Streptophyta</taxon>
        <taxon>Embryophyta</taxon>
        <taxon>Tracheophyta</taxon>
        <taxon>Spermatophyta</taxon>
        <taxon>Magnoliopsida</taxon>
        <taxon>eudicotyledons</taxon>
        <taxon>Gunneridae</taxon>
        <taxon>Pentapetalae</taxon>
        <taxon>asterids</taxon>
        <taxon>lamiids</taxon>
        <taxon>Solanales</taxon>
        <taxon>Solanaceae</taxon>
        <taxon>Solanoideae</taxon>
        <taxon>Solaneae</taxon>
        <taxon>Solanum</taxon>
    </lineage>
</organism>
<evidence type="ECO:0000313" key="1">
    <source>
        <dbReference type="EMBL" id="WMV49672.1"/>
    </source>
</evidence>
<protein>
    <submittedName>
        <fullName evidence="1">Uncharacterized protein</fullName>
    </submittedName>
</protein>
<accession>A0AAF0UNQ9</accession>
<proteinExistence type="predicted"/>
<dbReference type="EMBL" id="CP133621">
    <property type="protein sequence ID" value="WMV49672.1"/>
    <property type="molecule type" value="Genomic_DNA"/>
</dbReference>
<gene>
    <name evidence="1" type="ORF">MTR67_043057</name>
</gene>
<name>A0AAF0UNQ9_SOLVR</name>
<evidence type="ECO:0000313" key="2">
    <source>
        <dbReference type="Proteomes" id="UP001234989"/>
    </source>
</evidence>